<evidence type="ECO:0000259" key="16">
    <source>
        <dbReference type="PROSITE" id="PS50948"/>
    </source>
</evidence>
<dbReference type="Proteomes" id="UP000298416">
    <property type="component" value="Unassembled WGS sequence"/>
</dbReference>
<dbReference type="InterPro" id="IPR036426">
    <property type="entry name" value="Bulb-type_lectin_dom_sf"/>
</dbReference>
<reference evidence="17" key="2">
    <citation type="submission" date="2020-08" db="EMBL/GenBank/DDBJ databases">
        <title>Plant Genome Project.</title>
        <authorList>
            <person name="Zhang R.-G."/>
        </authorList>
    </citation>
    <scope>NUCLEOTIDE SEQUENCE</scope>
    <source>
        <strain evidence="17">Huo1</strain>
        <tissue evidence="17">Leaf</tissue>
    </source>
</reference>
<protein>
    <recommendedName>
        <fullName evidence="11">Receptor-like serine/threonine-protein kinase</fullName>
        <ecNumber evidence="11">2.7.11.1</ecNumber>
    </recommendedName>
</protein>
<keyword evidence="4 11" id="KW-0547">Nucleotide-binding</keyword>
<dbReference type="EC" id="2.7.11.1" evidence="11"/>
<evidence type="ECO:0000256" key="12">
    <source>
        <dbReference type="SAM" id="Phobius"/>
    </source>
</evidence>
<dbReference type="Pfam" id="PF00954">
    <property type="entry name" value="S_locus_glycop"/>
    <property type="match status" value="1"/>
</dbReference>
<evidence type="ECO:0000256" key="6">
    <source>
        <dbReference type="ARBA" id="ARBA00022840"/>
    </source>
</evidence>
<evidence type="ECO:0000256" key="8">
    <source>
        <dbReference type="ARBA" id="ARBA00023180"/>
    </source>
</evidence>
<evidence type="ECO:0000256" key="11">
    <source>
        <dbReference type="PIRNR" id="PIRNR000641"/>
    </source>
</evidence>
<dbReference type="SUPFAM" id="SSF56112">
    <property type="entry name" value="Protein kinase-like (PK-like)"/>
    <property type="match status" value="1"/>
</dbReference>
<keyword evidence="18" id="KW-1185">Reference proteome</keyword>
<dbReference type="Gene3D" id="3.30.200.20">
    <property type="entry name" value="Phosphorylase Kinase, domain 1"/>
    <property type="match status" value="2"/>
</dbReference>
<evidence type="ECO:0000256" key="5">
    <source>
        <dbReference type="ARBA" id="ARBA00022777"/>
    </source>
</evidence>
<proteinExistence type="inferred from homology"/>
<name>A0A8X8ZYQ5_SALSN</name>
<dbReference type="PIRSF" id="PIRSF000641">
    <property type="entry name" value="SRK"/>
    <property type="match status" value="1"/>
</dbReference>
<dbReference type="SUPFAM" id="SSF51110">
    <property type="entry name" value="alpha-D-mannose-specific plant lectins"/>
    <property type="match status" value="1"/>
</dbReference>
<keyword evidence="8" id="KW-0325">Glycoprotein</keyword>
<dbReference type="FunFam" id="1.10.510.10:FF:000060">
    <property type="entry name" value="G-type lectin S-receptor-like serine/threonine-protein kinase"/>
    <property type="match status" value="1"/>
</dbReference>
<dbReference type="GO" id="GO:0005524">
    <property type="term" value="F:ATP binding"/>
    <property type="evidence" value="ECO:0007669"/>
    <property type="project" value="UniProtKB-KW"/>
</dbReference>
<evidence type="ECO:0000259" key="15">
    <source>
        <dbReference type="PROSITE" id="PS50927"/>
    </source>
</evidence>
<keyword evidence="5 11" id="KW-0418">Kinase</keyword>
<gene>
    <name evidence="17" type="ORF">SASPL_117988</name>
</gene>
<dbReference type="GO" id="GO:0004674">
    <property type="term" value="F:protein serine/threonine kinase activity"/>
    <property type="evidence" value="ECO:0007669"/>
    <property type="project" value="UniProtKB-KW"/>
</dbReference>
<dbReference type="PANTHER" id="PTHR32444:SF183">
    <property type="entry name" value="APPLE DOMAIN-CONTAINING PROTEIN"/>
    <property type="match status" value="1"/>
</dbReference>
<keyword evidence="6 11" id="KW-0067">ATP-binding</keyword>
<dbReference type="PANTHER" id="PTHR32444">
    <property type="entry name" value="BULB-TYPE LECTIN DOMAIN-CONTAINING PROTEIN"/>
    <property type="match status" value="1"/>
</dbReference>
<evidence type="ECO:0000256" key="10">
    <source>
        <dbReference type="ARBA" id="ARBA00048679"/>
    </source>
</evidence>
<evidence type="ECO:0000259" key="14">
    <source>
        <dbReference type="PROSITE" id="PS50011"/>
    </source>
</evidence>
<dbReference type="InterPro" id="IPR000719">
    <property type="entry name" value="Prot_kinase_dom"/>
</dbReference>
<organism evidence="17">
    <name type="scientific">Salvia splendens</name>
    <name type="common">Scarlet sage</name>
    <dbReference type="NCBI Taxonomy" id="180675"/>
    <lineage>
        <taxon>Eukaryota</taxon>
        <taxon>Viridiplantae</taxon>
        <taxon>Streptophyta</taxon>
        <taxon>Embryophyta</taxon>
        <taxon>Tracheophyta</taxon>
        <taxon>Spermatophyta</taxon>
        <taxon>Magnoliopsida</taxon>
        <taxon>eudicotyledons</taxon>
        <taxon>Gunneridae</taxon>
        <taxon>Pentapetalae</taxon>
        <taxon>asterids</taxon>
        <taxon>lamiids</taxon>
        <taxon>Lamiales</taxon>
        <taxon>Lamiaceae</taxon>
        <taxon>Nepetoideae</taxon>
        <taxon>Mentheae</taxon>
        <taxon>Salviinae</taxon>
        <taxon>Salvia</taxon>
        <taxon>Salvia subgen. Calosphace</taxon>
        <taxon>core Calosphace</taxon>
    </lineage>
</organism>
<dbReference type="InterPro" id="IPR011009">
    <property type="entry name" value="Kinase-like_dom_sf"/>
</dbReference>
<keyword evidence="3 13" id="KW-0732">Signal</keyword>
<keyword evidence="2 11" id="KW-0808">Transferase</keyword>
<feature type="domain" description="Bulb-type lectin" evidence="15">
    <location>
        <begin position="22"/>
        <end position="143"/>
    </location>
</feature>
<dbReference type="Pfam" id="PF08276">
    <property type="entry name" value="PAN_2"/>
    <property type="match status" value="1"/>
</dbReference>
<comment type="catalytic activity">
    <reaction evidence="9 11">
        <text>L-threonyl-[protein] + ATP = O-phospho-L-threonyl-[protein] + ADP + H(+)</text>
        <dbReference type="Rhea" id="RHEA:46608"/>
        <dbReference type="Rhea" id="RHEA-COMP:11060"/>
        <dbReference type="Rhea" id="RHEA-COMP:11605"/>
        <dbReference type="ChEBI" id="CHEBI:15378"/>
        <dbReference type="ChEBI" id="CHEBI:30013"/>
        <dbReference type="ChEBI" id="CHEBI:30616"/>
        <dbReference type="ChEBI" id="CHEBI:61977"/>
        <dbReference type="ChEBI" id="CHEBI:456216"/>
        <dbReference type="EC" id="2.7.11.1"/>
    </reaction>
</comment>
<keyword evidence="12" id="KW-0472">Membrane</keyword>
<evidence type="ECO:0000256" key="9">
    <source>
        <dbReference type="ARBA" id="ARBA00047899"/>
    </source>
</evidence>
<evidence type="ECO:0000256" key="4">
    <source>
        <dbReference type="ARBA" id="ARBA00022741"/>
    </source>
</evidence>
<dbReference type="CDD" id="cd00028">
    <property type="entry name" value="B_lectin"/>
    <property type="match status" value="1"/>
</dbReference>
<dbReference type="InterPro" id="IPR024171">
    <property type="entry name" value="SRK-like_kinase"/>
</dbReference>
<feature type="domain" description="Apple" evidence="16">
    <location>
        <begin position="338"/>
        <end position="422"/>
    </location>
</feature>
<dbReference type="PROSITE" id="PS50948">
    <property type="entry name" value="PAN"/>
    <property type="match status" value="1"/>
</dbReference>
<dbReference type="PROSITE" id="PS50011">
    <property type="entry name" value="PROTEIN_KINASE_DOM"/>
    <property type="match status" value="1"/>
</dbReference>
<evidence type="ECO:0000256" key="3">
    <source>
        <dbReference type="ARBA" id="ARBA00022729"/>
    </source>
</evidence>
<comment type="similarity">
    <text evidence="11">Belongs to the protein kinase superfamily. Ser/Thr protein kinase family.</text>
</comment>
<reference evidence="17" key="1">
    <citation type="submission" date="2018-01" db="EMBL/GenBank/DDBJ databases">
        <authorList>
            <person name="Mao J.F."/>
        </authorList>
    </citation>
    <scope>NUCLEOTIDE SEQUENCE</scope>
    <source>
        <strain evidence="17">Huo1</strain>
        <tissue evidence="17">Leaf</tissue>
    </source>
</reference>
<keyword evidence="7" id="KW-1015">Disulfide bond</keyword>
<feature type="signal peptide" evidence="13">
    <location>
        <begin position="1"/>
        <end position="24"/>
    </location>
</feature>
<dbReference type="InterPro" id="IPR008271">
    <property type="entry name" value="Ser/Thr_kinase_AS"/>
</dbReference>
<dbReference type="Pfam" id="PF07714">
    <property type="entry name" value="PK_Tyr_Ser-Thr"/>
    <property type="match status" value="1"/>
</dbReference>
<dbReference type="SMART" id="SM00108">
    <property type="entry name" value="B_lectin"/>
    <property type="match status" value="1"/>
</dbReference>
<accession>A0A8X8ZYQ5</accession>
<dbReference type="GO" id="GO:0048544">
    <property type="term" value="P:recognition of pollen"/>
    <property type="evidence" value="ECO:0007669"/>
    <property type="project" value="InterPro"/>
</dbReference>
<dbReference type="CDD" id="cd01098">
    <property type="entry name" value="PAN_AP_plant"/>
    <property type="match status" value="1"/>
</dbReference>
<dbReference type="SMART" id="SM00220">
    <property type="entry name" value="S_TKc"/>
    <property type="match status" value="1"/>
</dbReference>
<feature type="transmembrane region" description="Helical" evidence="12">
    <location>
        <begin position="436"/>
        <end position="459"/>
    </location>
</feature>
<evidence type="ECO:0000256" key="13">
    <source>
        <dbReference type="SAM" id="SignalP"/>
    </source>
</evidence>
<dbReference type="Pfam" id="PF01453">
    <property type="entry name" value="B_lectin"/>
    <property type="match status" value="1"/>
</dbReference>
<dbReference type="InterPro" id="IPR001480">
    <property type="entry name" value="Bulb-type_lectin_dom"/>
</dbReference>
<dbReference type="InterPro" id="IPR003609">
    <property type="entry name" value="Pan_app"/>
</dbReference>
<dbReference type="AlphaFoldDB" id="A0A8X8ZYQ5"/>
<evidence type="ECO:0000313" key="18">
    <source>
        <dbReference type="Proteomes" id="UP000298416"/>
    </source>
</evidence>
<sequence>MKEIWKSFIASLFINSILCAATDSINISESIRDGATLVSSGGMFALGFFSPGQSRNRYLGIWYNNIPNQTVVWVANREAPLTNNTGVLTLTEAGTLNLLNETDGLIWSTNASRTVQNPTAQLLDSGNLVVKDADDDRPENFLWQSFDHPTDTYLPDMKMGWDLIRGEERHISSWRSKDDPAPGAFITHMDLSGYPQIFTEGVRGVRYRHGPWNGVQFSGIAYIGSDDETFRLALEMNKDQVMYWEHVMQLSVVSRVTLDPDGTGIRWTWNEGNQAWSIYNSFPIDSCDNYNKCGAYGSCNVAESPPCQCLDRFVPRDPGSWSRTDWSGGCVRRAPLNCRDDVFFKYSRQKMPDSRNSSVIGGRISLDECEAICSRNCSCVAYARLNISKEGGGCLFYYGDLLDTRTVPGLGVAEQDLYIRMSSTESGSGRKKRATILIASFASVAGIVLCLVIILLCCWNKRRKEGAGAGALNLSNGKEAELPLFSLSTVLKATNHFSMANKLGEGGFGPVYWHRNLVRLLGGCIEREENMLIYEYLPNSSLDQHIDIDTQQIKVLTPQYVNTDQTKSRLLNWEKRFNIINGIAKGILYLHQDSRLRIIHRDLKTSNILLDADMNPKISDFGLARTFAGNETEAKTRRVVGTYGYMSPEYAIDGVFSVKSDVFSFGVLVLEIVSGKRNRGFCLEDHDLNLLGHAWRLYKEDKTSQLVDSTSVGDSLDTKQALRSIHVALLCVQKRPEDRPSMSSVVFMLGNEIAIAEAKEPGFFTERDVGIAHKSNATNSENQVSMSLIQGR</sequence>
<comment type="caution">
    <text evidence="17">The sequence shown here is derived from an EMBL/GenBank/DDBJ whole genome shotgun (WGS) entry which is preliminary data.</text>
</comment>
<keyword evidence="12" id="KW-0812">Transmembrane</keyword>
<evidence type="ECO:0000313" key="17">
    <source>
        <dbReference type="EMBL" id="KAG6421436.1"/>
    </source>
</evidence>
<keyword evidence="12" id="KW-1133">Transmembrane helix</keyword>
<feature type="chain" id="PRO_5036481273" description="Receptor-like serine/threonine-protein kinase" evidence="13">
    <location>
        <begin position="25"/>
        <end position="792"/>
    </location>
</feature>
<dbReference type="InterPro" id="IPR000858">
    <property type="entry name" value="S_locus_glycoprot_dom"/>
</dbReference>
<dbReference type="SMART" id="SM00473">
    <property type="entry name" value="PAN_AP"/>
    <property type="match status" value="1"/>
</dbReference>
<comment type="catalytic activity">
    <reaction evidence="10 11">
        <text>L-seryl-[protein] + ATP = O-phospho-L-seryl-[protein] + ADP + H(+)</text>
        <dbReference type="Rhea" id="RHEA:17989"/>
        <dbReference type="Rhea" id="RHEA-COMP:9863"/>
        <dbReference type="Rhea" id="RHEA-COMP:11604"/>
        <dbReference type="ChEBI" id="CHEBI:15378"/>
        <dbReference type="ChEBI" id="CHEBI:29999"/>
        <dbReference type="ChEBI" id="CHEBI:30616"/>
        <dbReference type="ChEBI" id="CHEBI:83421"/>
        <dbReference type="ChEBI" id="CHEBI:456216"/>
        <dbReference type="EC" id="2.7.11.1"/>
    </reaction>
</comment>
<dbReference type="PROSITE" id="PS50927">
    <property type="entry name" value="BULB_LECTIN"/>
    <property type="match status" value="1"/>
</dbReference>
<keyword evidence="1 11" id="KW-0723">Serine/threonine-protein kinase</keyword>
<dbReference type="PROSITE" id="PS00108">
    <property type="entry name" value="PROTEIN_KINASE_ST"/>
    <property type="match status" value="1"/>
</dbReference>
<evidence type="ECO:0000256" key="1">
    <source>
        <dbReference type="ARBA" id="ARBA00022527"/>
    </source>
</evidence>
<evidence type="ECO:0000256" key="2">
    <source>
        <dbReference type="ARBA" id="ARBA00022679"/>
    </source>
</evidence>
<dbReference type="FunFam" id="2.90.10.10:FF:000004">
    <property type="entry name" value="G-type lectin S-receptor-like serine/threonine-protein kinase"/>
    <property type="match status" value="1"/>
</dbReference>
<dbReference type="Gene3D" id="1.10.510.10">
    <property type="entry name" value="Transferase(Phosphotransferase) domain 1"/>
    <property type="match status" value="1"/>
</dbReference>
<dbReference type="InterPro" id="IPR001245">
    <property type="entry name" value="Ser-Thr/Tyr_kinase_cat_dom"/>
</dbReference>
<dbReference type="EMBL" id="PNBA02000006">
    <property type="protein sequence ID" value="KAG6421436.1"/>
    <property type="molecule type" value="Genomic_DNA"/>
</dbReference>
<evidence type="ECO:0000256" key="7">
    <source>
        <dbReference type="ARBA" id="ARBA00023157"/>
    </source>
</evidence>
<feature type="domain" description="Protein kinase" evidence="14">
    <location>
        <begin position="459"/>
        <end position="763"/>
    </location>
</feature>
<dbReference type="Gene3D" id="2.90.10.10">
    <property type="entry name" value="Bulb-type lectin domain"/>
    <property type="match status" value="1"/>
</dbReference>